<sequence>MKIAKIQFVLRFERKNVLSKVSGEAKSPKQNLDLKEKTQIQDHELIPPKLLIIQN</sequence>
<name>A0A8T3B1D4_DENNO</name>
<protein>
    <submittedName>
        <fullName evidence="1">Uncharacterized protein</fullName>
    </submittedName>
</protein>
<reference evidence="1" key="1">
    <citation type="journal article" date="2022" name="Front. Genet.">
        <title>Chromosome-Scale Assembly of the Dendrobium nobile Genome Provides Insights Into the Molecular Mechanism of the Biosynthesis of the Medicinal Active Ingredient of Dendrobium.</title>
        <authorList>
            <person name="Xu Q."/>
            <person name="Niu S.-C."/>
            <person name="Li K.-L."/>
            <person name="Zheng P.-J."/>
            <person name="Zhang X.-J."/>
            <person name="Jia Y."/>
            <person name="Liu Y."/>
            <person name="Niu Y.-X."/>
            <person name="Yu L.-H."/>
            <person name="Chen D.-F."/>
            <person name="Zhang G.-Q."/>
        </authorList>
    </citation>
    <scope>NUCLEOTIDE SEQUENCE</scope>
    <source>
        <tissue evidence="1">Leaf</tissue>
    </source>
</reference>
<comment type="caution">
    <text evidence="1">The sequence shown here is derived from an EMBL/GenBank/DDBJ whole genome shotgun (WGS) entry which is preliminary data.</text>
</comment>
<dbReference type="EMBL" id="JAGYWB010000012">
    <property type="protein sequence ID" value="KAI0501948.1"/>
    <property type="molecule type" value="Genomic_DNA"/>
</dbReference>
<dbReference type="Proteomes" id="UP000829196">
    <property type="component" value="Unassembled WGS sequence"/>
</dbReference>
<organism evidence="1 2">
    <name type="scientific">Dendrobium nobile</name>
    <name type="common">Orchid</name>
    <dbReference type="NCBI Taxonomy" id="94219"/>
    <lineage>
        <taxon>Eukaryota</taxon>
        <taxon>Viridiplantae</taxon>
        <taxon>Streptophyta</taxon>
        <taxon>Embryophyta</taxon>
        <taxon>Tracheophyta</taxon>
        <taxon>Spermatophyta</taxon>
        <taxon>Magnoliopsida</taxon>
        <taxon>Liliopsida</taxon>
        <taxon>Asparagales</taxon>
        <taxon>Orchidaceae</taxon>
        <taxon>Epidendroideae</taxon>
        <taxon>Malaxideae</taxon>
        <taxon>Dendrobiinae</taxon>
        <taxon>Dendrobium</taxon>
    </lineage>
</organism>
<evidence type="ECO:0000313" key="2">
    <source>
        <dbReference type="Proteomes" id="UP000829196"/>
    </source>
</evidence>
<keyword evidence="2" id="KW-1185">Reference proteome</keyword>
<accession>A0A8T3B1D4</accession>
<dbReference type="AlphaFoldDB" id="A0A8T3B1D4"/>
<gene>
    <name evidence="1" type="ORF">KFK09_016893</name>
</gene>
<proteinExistence type="predicted"/>
<evidence type="ECO:0000313" key="1">
    <source>
        <dbReference type="EMBL" id="KAI0501948.1"/>
    </source>
</evidence>